<sequence>MQLFNFSTGTLLLSFAFALQALPVQPEARGALEARGGPVPIPPALLRSMMTRLDKTHRGQKNWELLKHQRLTEIIGVRKPPMKDRAKEQFFKPSTLDIQRSPNHAPTTYDAVLSGMTTLSSSKTPKSNQKWFLGDTDGLTLNGRTRS</sequence>
<organism evidence="3 4">
    <name type="scientific">Hymenoscyphus albidus</name>
    <dbReference type="NCBI Taxonomy" id="595503"/>
    <lineage>
        <taxon>Eukaryota</taxon>
        <taxon>Fungi</taxon>
        <taxon>Dikarya</taxon>
        <taxon>Ascomycota</taxon>
        <taxon>Pezizomycotina</taxon>
        <taxon>Leotiomycetes</taxon>
        <taxon>Helotiales</taxon>
        <taxon>Helotiaceae</taxon>
        <taxon>Hymenoscyphus</taxon>
    </lineage>
</organism>
<dbReference type="EMBL" id="CAJVRM010000028">
    <property type="protein sequence ID" value="CAG8971856.1"/>
    <property type="molecule type" value="Genomic_DNA"/>
</dbReference>
<accession>A0A9N9LHX8</accession>
<dbReference type="AlphaFoldDB" id="A0A9N9LHX8"/>
<evidence type="ECO:0000256" key="1">
    <source>
        <dbReference type="SAM" id="MobiDB-lite"/>
    </source>
</evidence>
<proteinExistence type="predicted"/>
<feature type="chain" id="PRO_5040503719" evidence="2">
    <location>
        <begin position="22"/>
        <end position="147"/>
    </location>
</feature>
<keyword evidence="4" id="KW-1185">Reference proteome</keyword>
<name>A0A9N9LHX8_9HELO</name>
<gene>
    <name evidence="3" type="ORF">HYALB_00001967</name>
</gene>
<evidence type="ECO:0000313" key="4">
    <source>
        <dbReference type="Proteomes" id="UP000701801"/>
    </source>
</evidence>
<comment type="caution">
    <text evidence="3">The sequence shown here is derived from an EMBL/GenBank/DDBJ whole genome shotgun (WGS) entry which is preliminary data.</text>
</comment>
<feature type="region of interest" description="Disordered" evidence="1">
    <location>
        <begin position="118"/>
        <end position="147"/>
    </location>
</feature>
<evidence type="ECO:0000256" key="2">
    <source>
        <dbReference type="SAM" id="SignalP"/>
    </source>
</evidence>
<protein>
    <submittedName>
        <fullName evidence="3">Uncharacterized protein</fullName>
    </submittedName>
</protein>
<evidence type="ECO:0000313" key="3">
    <source>
        <dbReference type="EMBL" id="CAG8971856.1"/>
    </source>
</evidence>
<keyword evidence="2" id="KW-0732">Signal</keyword>
<reference evidence="3" key="1">
    <citation type="submission" date="2021-07" db="EMBL/GenBank/DDBJ databases">
        <authorList>
            <person name="Durling M."/>
        </authorList>
    </citation>
    <scope>NUCLEOTIDE SEQUENCE</scope>
</reference>
<feature type="signal peptide" evidence="2">
    <location>
        <begin position="1"/>
        <end position="21"/>
    </location>
</feature>
<dbReference type="Proteomes" id="UP000701801">
    <property type="component" value="Unassembled WGS sequence"/>
</dbReference>
<feature type="compositionally biased region" description="Polar residues" evidence="1">
    <location>
        <begin position="118"/>
        <end position="130"/>
    </location>
</feature>